<dbReference type="InterPro" id="IPR036249">
    <property type="entry name" value="Thioredoxin-like_sf"/>
</dbReference>
<dbReference type="GeneID" id="98297267"/>
<sequence>MSEIVIYTQDDCPPCTFVKNYLTEHNIDYTEKNINHGPYRNEMIDYDAFATPFILLNGEPMYSVDIDKINHAFGIE</sequence>
<reference evidence="2 3" key="1">
    <citation type="submission" date="2017-08" db="EMBL/GenBank/DDBJ databases">
        <title>Draft genome sequences of 64 type strains of genus Staph aureus.</title>
        <authorList>
            <person name="Cole K."/>
            <person name="Golubchik T."/>
            <person name="Russell J."/>
            <person name="Foster D."/>
            <person name="Llewelyn M."/>
            <person name="Wilson D."/>
            <person name="Crook D."/>
            <person name="Paul J."/>
        </authorList>
    </citation>
    <scope>NUCLEOTIDE SEQUENCE [LARGE SCALE GENOMIC DNA]</scope>
    <source>
        <strain evidence="2 3">DSM 29875</strain>
    </source>
</reference>
<dbReference type="EMBL" id="PPPX01000001">
    <property type="protein sequence ID" value="POA09691.1"/>
    <property type="molecule type" value="Genomic_DNA"/>
</dbReference>
<evidence type="ECO:0000313" key="2">
    <source>
        <dbReference type="EMBL" id="POA09691.1"/>
    </source>
</evidence>
<comment type="caution">
    <text evidence="2">The sequence shown here is derived from an EMBL/GenBank/DDBJ whole genome shotgun (WGS) entry which is preliminary data.</text>
</comment>
<protein>
    <submittedName>
        <fullName evidence="2">NrdH-redoxin</fullName>
    </submittedName>
</protein>
<dbReference type="RefSeq" id="WP_103371032.1">
    <property type="nucleotide sequence ID" value="NZ_CBCRVO010000001.1"/>
</dbReference>
<organism evidence="2 3">
    <name type="scientific">Staphylococcus argensis</name>
    <dbReference type="NCBI Taxonomy" id="1607738"/>
    <lineage>
        <taxon>Bacteria</taxon>
        <taxon>Bacillati</taxon>
        <taxon>Bacillota</taxon>
        <taxon>Bacilli</taxon>
        <taxon>Bacillales</taxon>
        <taxon>Staphylococcaceae</taxon>
        <taxon>Staphylococcus</taxon>
    </lineage>
</organism>
<proteinExistence type="predicted"/>
<dbReference type="AlphaFoldDB" id="A0A2K4FEF2"/>
<dbReference type="Gene3D" id="3.40.30.10">
    <property type="entry name" value="Glutaredoxin"/>
    <property type="match status" value="1"/>
</dbReference>
<dbReference type="SUPFAM" id="SSF52833">
    <property type="entry name" value="Thioredoxin-like"/>
    <property type="match status" value="1"/>
</dbReference>
<dbReference type="PROSITE" id="PS51354">
    <property type="entry name" value="GLUTAREDOXIN_2"/>
    <property type="match status" value="1"/>
</dbReference>
<keyword evidence="3" id="KW-1185">Reference proteome</keyword>
<feature type="domain" description="Glutaredoxin" evidence="1">
    <location>
        <begin position="4"/>
        <end position="59"/>
    </location>
</feature>
<name>A0A2K4FEF2_9STAP</name>
<dbReference type="Pfam" id="PF00462">
    <property type="entry name" value="Glutaredoxin"/>
    <property type="match status" value="1"/>
</dbReference>
<evidence type="ECO:0000313" key="3">
    <source>
        <dbReference type="Proteomes" id="UP000242712"/>
    </source>
</evidence>
<accession>A0A2K4FEF2</accession>
<dbReference type="CDD" id="cd02976">
    <property type="entry name" value="NrdH"/>
    <property type="match status" value="1"/>
</dbReference>
<dbReference type="Proteomes" id="UP000242712">
    <property type="component" value="Unassembled WGS sequence"/>
</dbReference>
<dbReference type="InterPro" id="IPR002109">
    <property type="entry name" value="Glutaredoxin"/>
</dbReference>
<dbReference type="OrthoDB" id="9795531at2"/>
<gene>
    <name evidence="2" type="ORF">CD039_02805</name>
</gene>
<evidence type="ECO:0000259" key="1">
    <source>
        <dbReference type="Pfam" id="PF00462"/>
    </source>
</evidence>